<keyword evidence="2" id="KW-1185">Reference proteome</keyword>
<proteinExistence type="predicted"/>
<name>A0AAW5DWS2_9BACI</name>
<gene>
    <name evidence="1" type="ORF">MJG50_07125</name>
</gene>
<dbReference type="RefSeq" id="WP_240254065.1">
    <property type="nucleotide sequence ID" value="NZ_JAKTTI010000007.1"/>
</dbReference>
<sequence>MSNKSWVIKTLLICFLFIAPIYSFNYFIDPLWFGGSSSEFNDVQLAFNERQQKANHIAFQPFEHDTVLLGSSRSTYINQHDFSGYDVYNFAVSNMSVQEYKSYVDLAKQERGKDMKAIIIGLDFFKSSVAQSKDKITLYSYMDTMKEPLYRYKKLLSFQVLEYSWGNFKASYKDGTLGLRDYDRNNVATVNKMDPDVAEKQTEGKIAKFKEEFYGDTYIYNENYKDILMEVKQANPNSEFIIYTTPISTELFKALVDSGRFPDYEKWLRDVVDVYGSVYNFMDINTVSNDLTNNYFDGHHFYPHVGTWIAHRISNVEDDTLPDDFGSYVTKENIDQYLEELKQQVKEL</sequence>
<accession>A0AAW5DWS2</accession>
<evidence type="ECO:0000313" key="2">
    <source>
        <dbReference type="Proteomes" id="UP001431131"/>
    </source>
</evidence>
<organism evidence="1 2">
    <name type="scientific">Fredinandcohnia quinoae</name>
    <dbReference type="NCBI Taxonomy" id="2918902"/>
    <lineage>
        <taxon>Bacteria</taxon>
        <taxon>Bacillati</taxon>
        <taxon>Bacillota</taxon>
        <taxon>Bacilli</taxon>
        <taxon>Bacillales</taxon>
        <taxon>Bacillaceae</taxon>
        <taxon>Fredinandcohnia</taxon>
    </lineage>
</organism>
<evidence type="ECO:0000313" key="1">
    <source>
        <dbReference type="EMBL" id="MCH1625095.1"/>
    </source>
</evidence>
<dbReference type="Proteomes" id="UP001431131">
    <property type="component" value="Unassembled WGS sequence"/>
</dbReference>
<reference evidence="1" key="1">
    <citation type="submission" date="2022-02" db="EMBL/GenBank/DDBJ databases">
        <title>Fredinandcohnia quinoae sp. nov. isolated from Chenopodium quinoa seeds.</title>
        <authorList>
            <person name="Saati-Santamaria Z."/>
            <person name="Flores-Felix J.D."/>
            <person name="Igual J.M."/>
            <person name="Velazquez E."/>
            <person name="Garcia-Fraile P."/>
            <person name="Martinez-Molina E."/>
        </authorList>
    </citation>
    <scope>NUCLEOTIDE SEQUENCE</scope>
    <source>
        <strain evidence="1">SECRCQ15</strain>
    </source>
</reference>
<comment type="caution">
    <text evidence="1">The sequence shown here is derived from an EMBL/GenBank/DDBJ whole genome shotgun (WGS) entry which is preliminary data.</text>
</comment>
<protein>
    <submittedName>
        <fullName evidence="1">Uncharacterized protein</fullName>
    </submittedName>
</protein>
<dbReference type="SUPFAM" id="SSF52266">
    <property type="entry name" value="SGNH hydrolase"/>
    <property type="match status" value="1"/>
</dbReference>
<dbReference type="AlphaFoldDB" id="A0AAW5DWS2"/>
<dbReference type="EMBL" id="JAKTTI010000007">
    <property type="protein sequence ID" value="MCH1625095.1"/>
    <property type="molecule type" value="Genomic_DNA"/>
</dbReference>